<evidence type="ECO:0000256" key="2">
    <source>
        <dbReference type="ARBA" id="ARBA00023015"/>
    </source>
</evidence>
<reference evidence="7" key="1">
    <citation type="submission" date="2020-06" db="EMBL/GenBank/DDBJ databases">
        <authorList>
            <person name="Li T."/>
            <person name="Hu X."/>
            <person name="Zhang T."/>
            <person name="Song X."/>
            <person name="Zhang H."/>
            <person name="Dai N."/>
            <person name="Sheng W."/>
            <person name="Hou X."/>
            <person name="Wei L."/>
        </authorList>
    </citation>
    <scope>NUCLEOTIDE SEQUENCE</scope>
    <source>
        <strain evidence="7">G02</strain>
        <tissue evidence="7">Leaf</tissue>
    </source>
</reference>
<comment type="caution">
    <text evidence="7">The sequence shown here is derived from an EMBL/GenBank/DDBJ whole genome shotgun (WGS) entry which is preliminary data.</text>
</comment>
<dbReference type="CDD" id="cd18919">
    <property type="entry name" value="bHLH_AtBPE_like"/>
    <property type="match status" value="1"/>
</dbReference>
<feature type="region of interest" description="Disordered" evidence="5">
    <location>
        <begin position="1"/>
        <end position="48"/>
    </location>
</feature>
<evidence type="ECO:0000259" key="6">
    <source>
        <dbReference type="PROSITE" id="PS50888"/>
    </source>
</evidence>
<dbReference type="GO" id="GO:0003700">
    <property type="term" value="F:DNA-binding transcription factor activity"/>
    <property type="evidence" value="ECO:0007669"/>
    <property type="project" value="TreeGrafter"/>
</dbReference>
<keyword evidence="4" id="KW-0539">Nucleus</keyword>
<dbReference type="AlphaFoldDB" id="A0AAW2PIF6"/>
<name>A0AAW2PIF6_SESRA</name>
<evidence type="ECO:0000256" key="3">
    <source>
        <dbReference type="ARBA" id="ARBA00023163"/>
    </source>
</evidence>
<organism evidence="7">
    <name type="scientific">Sesamum radiatum</name>
    <name type="common">Black benniseed</name>
    <dbReference type="NCBI Taxonomy" id="300843"/>
    <lineage>
        <taxon>Eukaryota</taxon>
        <taxon>Viridiplantae</taxon>
        <taxon>Streptophyta</taxon>
        <taxon>Embryophyta</taxon>
        <taxon>Tracheophyta</taxon>
        <taxon>Spermatophyta</taxon>
        <taxon>Magnoliopsida</taxon>
        <taxon>eudicotyledons</taxon>
        <taxon>Gunneridae</taxon>
        <taxon>Pentapetalae</taxon>
        <taxon>asterids</taxon>
        <taxon>lamiids</taxon>
        <taxon>Lamiales</taxon>
        <taxon>Pedaliaceae</taxon>
        <taxon>Sesamum</taxon>
    </lineage>
</organism>
<dbReference type="SMART" id="SM00353">
    <property type="entry name" value="HLH"/>
    <property type="match status" value="1"/>
</dbReference>
<dbReference type="Pfam" id="PF00010">
    <property type="entry name" value="HLH"/>
    <property type="match status" value="1"/>
</dbReference>
<evidence type="ECO:0000313" key="7">
    <source>
        <dbReference type="EMBL" id="KAL0355954.1"/>
    </source>
</evidence>
<evidence type="ECO:0000256" key="1">
    <source>
        <dbReference type="ARBA" id="ARBA00004123"/>
    </source>
</evidence>
<feature type="compositionally biased region" description="Polar residues" evidence="5">
    <location>
        <begin position="14"/>
        <end position="25"/>
    </location>
</feature>
<dbReference type="PROSITE" id="PS50888">
    <property type="entry name" value="BHLH"/>
    <property type="match status" value="1"/>
</dbReference>
<feature type="region of interest" description="Disordered" evidence="5">
    <location>
        <begin position="112"/>
        <end position="151"/>
    </location>
</feature>
<comment type="subcellular location">
    <subcellularLocation>
        <location evidence="1">Nucleus</location>
    </subcellularLocation>
</comment>
<dbReference type="InterPro" id="IPR036638">
    <property type="entry name" value="HLH_DNA-bd_sf"/>
</dbReference>
<sequence length="311" mass="34496">MGNLGLAGGDGSLEESTATEQSGSRGRNGGAKRRRDAANSFDDSSSKLVSTSSANQDLQLRLSHDYVWSLLNFKFSLKFNSTDFFFTGNCIECDFISYYVDGINFISYSKNDSDAKHMKSSGSRDENGGSKTETEEISGTSIKPVEEKSTVEPPKDYIHVRARRGQATDSHSLAERARREKISERMKILQDLVPGCNKVFSFLPSFLDLTCAKFLVQFDVIKVIGKALVLDEIINYIQSLQRQVEFLSMKLEAVNSRLSPTIEGFPSKDLAAPTFDPNGMLYGSQAPREYARGSQAEWLHMQIGSGFERAT</sequence>
<proteinExistence type="predicted"/>
<accession>A0AAW2PIF6</accession>
<dbReference type="PANTHER" id="PTHR12565:SF321">
    <property type="entry name" value="TRANSCRIPTION FACTOR BHLH089"/>
    <property type="match status" value="1"/>
</dbReference>
<dbReference type="Gene3D" id="4.10.280.10">
    <property type="entry name" value="Helix-loop-helix DNA-binding domain"/>
    <property type="match status" value="1"/>
</dbReference>
<dbReference type="PANTHER" id="PTHR12565">
    <property type="entry name" value="STEROL REGULATORY ELEMENT-BINDING PROTEIN"/>
    <property type="match status" value="1"/>
</dbReference>
<dbReference type="SUPFAM" id="SSF47459">
    <property type="entry name" value="HLH, helix-loop-helix DNA-binding domain"/>
    <property type="match status" value="1"/>
</dbReference>
<evidence type="ECO:0000256" key="4">
    <source>
        <dbReference type="ARBA" id="ARBA00023242"/>
    </source>
</evidence>
<protein>
    <submittedName>
        <fullName evidence="7">Transcription factor</fullName>
    </submittedName>
</protein>
<reference evidence="7" key="2">
    <citation type="journal article" date="2024" name="Plant">
        <title>Genomic evolution and insights into agronomic trait innovations of Sesamum species.</title>
        <authorList>
            <person name="Miao H."/>
            <person name="Wang L."/>
            <person name="Qu L."/>
            <person name="Liu H."/>
            <person name="Sun Y."/>
            <person name="Le M."/>
            <person name="Wang Q."/>
            <person name="Wei S."/>
            <person name="Zheng Y."/>
            <person name="Lin W."/>
            <person name="Duan Y."/>
            <person name="Cao H."/>
            <person name="Xiong S."/>
            <person name="Wang X."/>
            <person name="Wei L."/>
            <person name="Li C."/>
            <person name="Ma Q."/>
            <person name="Ju M."/>
            <person name="Zhao R."/>
            <person name="Li G."/>
            <person name="Mu C."/>
            <person name="Tian Q."/>
            <person name="Mei H."/>
            <person name="Zhang T."/>
            <person name="Gao T."/>
            <person name="Zhang H."/>
        </authorList>
    </citation>
    <scope>NUCLEOTIDE SEQUENCE</scope>
    <source>
        <strain evidence="7">G02</strain>
    </source>
</reference>
<dbReference type="GO" id="GO:0046983">
    <property type="term" value="F:protein dimerization activity"/>
    <property type="evidence" value="ECO:0007669"/>
    <property type="project" value="InterPro"/>
</dbReference>
<feature type="domain" description="BHLH" evidence="6">
    <location>
        <begin position="166"/>
        <end position="240"/>
    </location>
</feature>
<evidence type="ECO:0000256" key="5">
    <source>
        <dbReference type="SAM" id="MobiDB-lite"/>
    </source>
</evidence>
<dbReference type="EMBL" id="JACGWJ010000017">
    <property type="protein sequence ID" value="KAL0355954.1"/>
    <property type="molecule type" value="Genomic_DNA"/>
</dbReference>
<dbReference type="GO" id="GO:0005634">
    <property type="term" value="C:nucleus"/>
    <property type="evidence" value="ECO:0007669"/>
    <property type="project" value="UniProtKB-SubCell"/>
</dbReference>
<gene>
    <name evidence="7" type="ORF">Sradi_4042300</name>
</gene>
<feature type="compositionally biased region" description="Gly residues" evidence="5">
    <location>
        <begin position="1"/>
        <end position="11"/>
    </location>
</feature>
<keyword evidence="2" id="KW-0805">Transcription regulation</keyword>
<dbReference type="InterPro" id="IPR024097">
    <property type="entry name" value="bHLH_ZIP_TF"/>
</dbReference>
<feature type="compositionally biased region" description="Basic and acidic residues" evidence="5">
    <location>
        <begin position="112"/>
        <end position="134"/>
    </location>
</feature>
<dbReference type="InterPro" id="IPR011598">
    <property type="entry name" value="bHLH_dom"/>
</dbReference>
<keyword evidence="3" id="KW-0804">Transcription</keyword>